<feature type="transmembrane region" description="Helical" evidence="2">
    <location>
        <begin position="32"/>
        <end position="50"/>
    </location>
</feature>
<accession>A0A4R6URN3</accession>
<keyword evidence="2" id="KW-1133">Transmembrane helix</keyword>
<protein>
    <submittedName>
        <fullName evidence="3">Uncharacterized protein</fullName>
    </submittedName>
</protein>
<dbReference type="RefSeq" id="WP_157591296.1">
    <property type="nucleotide sequence ID" value="NZ_CP037953.1"/>
</dbReference>
<name>A0A4R6URN3_9GAMM</name>
<reference evidence="3 4" key="1">
    <citation type="submission" date="2019-03" db="EMBL/GenBank/DDBJ databases">
        <title>Genomic Encyclopedia of Type Strains, Phase IV (KMG-IV): sequencing the most valuable type-strain genomes for metagenomic binning, comparative biology and taxonomic classification.</title>
        <authorList>
            <person name="Goeker M."/>
        </authorList>
    </citation>
    <scope>NUCLEOTIDE SEQUENCE [LARGE SCALE GENOMIC DNA]</scope>
    <source>
        <strain evidence="3 4">DSM 103792</strain>
    </source>
</reference>
<feature type="region of interest" description="Disordered" evidence="1">
    <location>
        <begin position="1"/>
        <end position="23"/>
    </location>
</feature>
<dbReference type="EMBL" id="SNYM01000003">
    <property type="protein sequence ID" value="TDQ49652.1"/>
    <property type="molecule type" value="Genomic_DNA"/>
</dbReference>
<dbReference type="Proteomes" id="UP000295375">
    <property type="component" value="Unassembled WGS sequence"/>
</dbReference>
<organism evidence="3 4">
    <name type="scientific">Permianibacter aggregans</name>
    <dbReference type="NCBI Taxonomy" id="1510150"/>
    <lineage>
        <taxon>Bacteria</taxon>
        <taxon>Pseudomonadati</taxon>
        <taxon>Pseudomonadota</taxon>
        <taxon>Gammaproteobacteria</taxon>
        <taxon>Pseudomonadales</taxon>
        <taxon>Pseudomonadaceae</taxon>
        <taxon>Permianibacter</taxon>
    </lineage>
</organism>
<comment type="caution">
    <text evidence="3">The sequence shown here is derived from an EMBL/GenBank/DDBJ whole genome shotgun (WGS) entry which is preliminary data.</text>
</comment>
<gene>
    <name evidence="3" type="ORF">EV696_10320</name>
</gene>
<evidence type="ECO:0000313" key="4">
    <source>
        <dbReference type="Proteomes" id="UP000295375"/>
    </source>
</evidence>
<sequence>MNPKLSHPHIGPTPSATFFESNDQRERQEDNLYLIGLAVVFIIVGIHALLTA</sequence>
<keyword evidence="2" id="KW-0472">Membrane</keyword>
<evidence type="ECO:0000313" key="3">
    <source>
        <dbReference type="EMBL" id="TDQ49652.1"/>
    </source>
</evidence>
<proteinExistence type="predicted"/>
<keyword evidence="4" id="KW-1185">Reference proteome</keyword>
<evidence type="ECO:0000256" key="1">
    <source>
        <dbReference type="SAM" id="MobiDB-lite"/>
    </source>
</evidence>
<dbReference type="AlphaFoldDB" id="A0A4R6URN3"/>
<keyword evidence="2" id="KW-0812">Transmembrane</keyword>
<evidence type="ECO:0000256" key="2">
    <source>
        <dbReference type="SAM" id="Phobius"/>
    </source>
</evidence>